<dbReference type="InterPro" id="IPR036396">
    <property type="entry name" value="Cyt_P450_sf"/>
</dbReference>
<sequence>MQVLGGGCPVEQLAAVSLQPSQRETGKIRQDDLLILGLAAANHDPLVRPDPQMLTGNQAYMSFSNGEHGCPYAAQEIAKVIAEAAIEVLLDRLPDVLLAVPADTLTWRPSPLFRGLSTLPVKFTRSRRYGVIARW</sequence>
<dbReference type="PANTHER" id="PTHR46696:SF1">
    <property type="entry name" value="CYTOCHROME P450 YJIB-RELATED"/>
    <property type="match status" value="1"/>
</dbReference>
<evidence type="ECO:0000313" key="3">
    <source>
        <dbReference type="Proteomes" id="UP001519332"/>
    </source>
</evidence>
<proteinExistence type="inferred from homology"/>
<protein>
    <submittedName>
        <fullName evidence="2">Cytochrome P450</fullName>
    </submittedName>
</protein>
<reference evidence="2 3" key="1">
    <citation type="submission" date="2021-03" db="EMBL/GenBank/DDBJ databases">
        <title>Sequencing the genomes of 1000 actinobacteria strains.</title>
        <authorList>
            <person name="Klenk H.-P."/>
        </authorList>
    </citation>
    <scope>NUCLEOTIDE SEQUENCE [LARGE SCALE GENOMIC DNA]</scope>
    <source>
        <strain evidence="2 3">DSM 46670</strain>
    </source>
</reference>
<evidence type="ECO:0000256" key="1">
    <source>
        <dbReference type="ARBA" id="ARBA00010617"/>
    </source>
</evidence>
<comment type="similarity">
    <text evidence="1">Belongs to the cytochrome P450 family.</text>
</comment>
<evidence type="ECO:0000313" key="2">
    <source>
        <dbReference type="EMBL" id="MBP2329039.1"/>
    </source>
</evidence>
<dbReference type="Proteomes" id="UP001519332">
    <property type="component" value="Unassembled WGS sequence"/>
</dbReference>
<organism evidence="2 3">
    <name type="scientific">Kibdelosporangium banguiense</name>
    <dbReference type="NCBI Taxonomy" id="1365924"/>
    <lineage>
        <taxon>Bacteria</taxon>
        <taxon>Bacillati</taxon>
        <taxon>Actinomycetota</taxon>
        <taxon>Actinomycetes</taxon>
        <taxon>Pseudonocardiales</taxon>
        <taxon>Pseudonocardiaceae</taxon>
        <taxon>Kibdelosporangium</taxon>
    </lineage>
</organism>
<dbReference type="PANTHER" id="PTHR46696">
    <property type="entry name" value="P450, PUTATIVE (EUROFUNG)-RELATED"/>
    <property type="match status" value="1"/>
</dbReference>
<dbReference type="EMBL" id="JAGINW010000001">
    <property type="protein sequence ID" value="MBP2329039.1"/>
    <property type="molecule type" value="Genomic_DNA"/>
</dbReference>
<gene>
    <name evidence="2" type="ORF">JOF56_009424</name>
</gene>
<dbReference type="SUPFAM" id="SSF48264">
    <property type="entry name" value="Cytochrome P450"/>
    <property type="match status" value="1"/>
</dbReference>
<name>A0ABS4TXC2_9PSEU</name>
<accession>A0ABS4TXC2</accession>
<keyword evidence="3" id="KW-1185">Reference proteome</keyword>
<dbReference type="RefSeq" id="WP_372448320.1">
    <property type="nucleotide sequence ID" value="NZ_JAGINW010000001.1"/>
</dbReference>
<dbReference type="Gene3D" id="1.10.630.10">
    <property type="entry name" value="Cytochrome P450"/>
    <property type="match status" value="1"/>
</dbReference>
<comment type="caution">
    <text evidence="2">The sequence shown here is derived from an EMBL/GenBank/DDBJ whole genome shotgun (WGS) entry which is preliminary data.</text>
</comment>